<dbReference type="Gene3D" id="2.30.40.10">
    <property type="entry name" value="Urease, subunit C, domain 1"/>
    <property type="match status" value="1"/>
</dbReference>
<dbReference type="GO" id="GO:0006046">
    <property type="term" value="P:N-acetylglucosamine catabolic process"/>
    <property type="evidence" value="ECO:0007669"/>
    <property type="project" value="TreeGrafter"/>
</dbReference>
<gene>
    <name evidence="4" type="ORF">BJ981_005452</name>
</gene>
<dbReference type="InterPro" id="IPR023100">
    <property type="entry name" value="D-aminoacylase_insert_dom_sf"/>
</dbReference>
<name>A0A7W9DSN3_9ACTN</name>
<protein>
    <submittedName>
        <fullName evidence="4">N-acyl-D-aspartate/D-glutamate deacylase</fullName>
    </submittedName>
</protein>
<keyword evidence="2" id="KW-0378">Hydrolase</keyword>
<evidence type="ECO:0000259" key="3">
    <source>
        <dbReference type="Pfam" id="PF07969"/>
    </source>
</evidence>
<accession>A0A7W9DSN3</accession>
<evidence type="ECO:0000313" key="5">
    <source>
        <dbReference type="Proteomes" id="UP000588112"/>
    </source>
</evidence>
<proteinExistence type="inferred from homology"/>
<dbReference type="PANTHER" id="PTHR11113:SF14">
    <property type="entry name" value="N-ACETYLGLUCOSAMINE-6-PHOSPHATE DEACETYLASE"/>
    <property type="match status" value="1"/>
</dbReference>
<dbReference type="PANTHER" id="PTHR11113">
    <property type="entry name" value="N-ACETYLGLUCOSAMINE-6-PHOSPHATE DEACETYLASE"/>
    <property type="match status" value="1"/>
</dbReference>
<dbReference type="Proteomes" id="UP000588112">
    <property type="component" value="Unassembled WGS sequence"/>
</dbReference>
<dbReference type="CDD" id="cd01297">
    <property type="entry name" value="D-aminoacylase"/>
    <property type="match status" value="1"/>
</dbReference>
<dbReference type="Gene3D" id="3.20.20.140">
    <property type="entry name" value="Metal-dependent hydrolases"/>
    <property type="match status" value="1"/>
</dbReference>
<evidence type="ECO:0000256" key="1">
    <source>
        <dbReference type="ARBA" id="ARBA00010716"/>
    </source>
</evidence>
<dbReference type="Gene3D" id="3.30.1490.130">
    <property type="entry name" value="D-aminoacylase. Domain 3"/>
    <property type="match status" value="1"/>
</dbReference>
<evidence type="ECO:0000313" key="4">
    <source>
        <dbReference type="EMBL" id="MBB5629753.1"/>
    </source>
</evidence>
<dbReference type="SUPFAM" id="SSF51338">
    <property type="entry name" value="Composite domain of metallo-dependent hydrolases"/>
    <property type="match status" value="1"/>
</dbReference>
<dbReference type="AlphaFoldDB" id="A0A7W9DSN3"/>
<dbReference type="InterPro" id="IPR013108">
    <property type="entry name" value="Amidohydro_3"/>
</dbReference>
<dbReference type="GO" id="GO:0008448">
    <property type="term" value="F:N-acetylglucosamine-6-phosphate deacetylase activity"/>
    <property type="evidence" value="ECO:0007669"/>
    <property type="project" value="TreeGrafter"/>
</dbReference>
<organism evidence="4 5">
    <name type="scientific">Sphaerisporangium krabiense</name>
    <dbReference type="NCBI Taxonomy" id="763782"/>
    <lineage>
        <taxon>Bacteria</taxon>
        <taxon>Bacillati</taxon>
        <taxon>Actinomycetota</taxon>
        <taxon>Actinomycetes</taxon>
        <taxon>Streptosporangiales</taxon>
        <taxon>Streptosporangiaceae</taxon>
        <taxon>Sphaerisporangium</taxon>
    </lineage>
</organism>
<evidence type="ECO:0000256" key="2">
    <source>
        <dbReference type="ARBA" id="ARBA00022801"/>
    </source>
</evidence>
<dbReference type="SUPFAM" id="SSF51556">
    <property type="entry name" value="Metallo-dependent hydrolases"/>
    <property type="match status" value="1"/>
</dbReference>
<comment type="similarity">
    <text evidence="1">Belongs to the metallo-dependent hydrolases superfamily. NagA family.</text>
</comment>
<dbReference type="InterPro" id="IPR011059">
    <property type="entry name" value="Metal-dep_hydrolase_composite"/>
</dbReference>
<sequence>MAYDLWLHGATVLDGTGAPERRLDIGVTSDRITHLAAPGASPGDGVTAAETVDLTGLTLAPGFIDVHTHSDVSLLLDPRGESKALQGVTTEVVGNCGYSAFPVHPARHHLLTDHLARLGDGPAPVTWTGFDGYAEALTGARPAINVAALAGHGALRIAAMDDPYGPATADDVARMRRLLDDALAAGAFGLSTGLTHTPSSLGGPGEVTALAEICAAHDAVYATHARASAGRELAAVDEAVDTARRTGGRLQFSHLALNDPASWGRAADALARFDAAEARGLDVAFDVYPYDASSSALVQYLPEWVQRDGSAGLRRNSGDAAWRRRALGDIRAGFFGGIPWHWDRVVITAAGPYEDLPGSSIAEVARLRRRPPEEVLLDLCVELGSAAQVVLHYRTEADMTAFLAHRLSIVGSDGNALPLRAGAGQPHPRAYGANARVLGRYVRELGVLTWPDAVHKMTAAPAARLGLRDRGRIRPGFVADLVAFDRSVVADRATFERPRQAPVGIALTVVGGRIVVRDGVLGTARPGKVLRHVG</sequence>
<reference evidence="4 5" key="1">
    <citation type="submission" date="2020-08" db="EMBL/GenBank/DDBJ databases">
        <title>Sequencing the genomes of 1000 actinobacteria strains.</title>
        <authorList>
            <person name="Klenk H.-P."/>
        </authorList>
    </citation>
    <scope>NUCLEOTIDE SEQUENCE [LARGE SCALE GENOMIC DNA]</scope>
    <source>
        <strain evidence="4 5">DSM 45790</strain>
    </source>
</reference>
<feature type="domain" description="Amidohydrolase 3" evidence="3">
    <location>
        <begin position="50"/>
        <end position="516"/>
    </location>
</feature>
<dbReference type="RefSeq" id="WP_184615068.1">
    <property type="nucleotide sequence ID" value="NZ_BOOS01000031.1"/>
</dbReference>
<dbReference type="InterPro" id="IPR032466">
    <property type="entry name" value="Metal_Hydrolase"/>
</dbReference>
<comment type="caution">
    <text evidence="4">The sequence shown here is derived from an EMBL/GenBank/DDBJ whole genome shotgun (WGS) entry which is preliminary data.</text>
</comment>
<dbReference type="Pfam" id="PF07969">
    <property type="entry name" value="Amidohydro_3"/>
    <property type="match status" value="1"/>
</dbReference>
<keyword evidence="5" id="KW-1185">Reference proteome</keyword>
<dbReference type="EMBL" id="JACHBR010000001">
    <property type="protein sequence ID" value="MBB5629753.1"/>
    <property type="molecule type" value="Genomic_DNA"/>
</dbReference>